<dbReference type="PANTHER" id="PTHR28523:SF1">
    <property type="entry name" value="CYTOCHROME C OXIDASE ASSEMBLY FACTOR 1"/>
    <property type="match status" value="1"/>
</dbReference>
<dbReference type="Proteomes" id="UP001271007">
    <property type="component" value="Unassembled WGS sequence"/>
</dbReference>
<name>A0AAJ0DHJ4_9PEZI</name>
<dbReference type="AlphaFoldDB" id="A0AAJ0DHJ4"/>
<keyword evidence="2" id="KW-1185">Reference proteome</keyword>
<dbReference type="PANTHER" id="PTHR28523">
    <property type="entry name" value="CYTOCHROME C OXIDASE ASSEMBLY FACTOR 1"/>
    <property type="match status" value="1"/>
</dbReference>
<dbReference type="EMBL" id="JAWDJX010000032">
    <property type="protein sequence ID" value="KAK3050483.1"/>
    <property type="molecule type" value="Genomic_DNA"/>
</dbReference>
<accession>A0AAJ0DHJ4</accession>
<proteinExistence type="predicted"/>
<organism evidence="1 2">
    <name type="scientific">Extremus antarcticus</name>
    <dbReference type="NCBI Taxonomy" id="702011"/>
    <lineage>
        <taxon>Eukaryota</taxon>
        <taxon>Fungi</taxon>
        <taxon>Dikarya</taxon>
        <taxon>Ascomycota</taxon>
        <taxon>Pezizomycotina</taxon>
        <taxon>Dothideomycetes</taxon>
        <taxon>Dothideomycetidae</taxon>
        <taxon>Mycosphaerellales</taxon>
        <taxon>Extremaceae</taxon>
        <taxon>Extremus</taxon>
    </lineage>
</organism>
<protein>
    <submittedName>
        <fullName evidence="1">Cytochrome oxidase assembly protein 1</fullName>
    </submittedName>
</protein>
<sequence length="200" mass="22626">MLPRPRIRPSGLRQLFSQRNVAPRRNLIAAPRPGSGPLMERRADRALPTLTSGYGRWLRTLPIFAVIMVASTLGIFNYQKQSSSVVSSTLYALRTNAQAREILGDEVYFASQIPWIRGEMNQLHGRINISFWVKGTKAKGLMKFKSERKTRMGYVLTFGGQFETLEWSLRPEGGETISLLQDQKRDPFQQETADKIAVVA</sequence>
<gene>
    <name evidence="1" type="primary">COA1</name>
    <name evidence="1" type="ORF">LTR09_008394</name>
</gene>
<dbReference type="GO" id="GO:0005743">
    <property type="term" value="C:mitochondrial inner membrane"/>
    <property type="evidence" value="ECO:0007669"/>
    <property type="project" value="TreeGrafter"/>
</dbReference>
<dbReference type="Pfam" id="PF08695">
    <property type="entry name" value="Coa1"/>
    <property type="match status" value="1"/>
</dbReference>
<dbReference type="InterPro" id="IPR014807">
    <property type="entry name" value="Coa1"/>
</dbReference>
<evidence type="ECO:0000313" key="2">
    <source>
        <dbReference type="Proteomes" id="UP001271007"/>
    </source>
</evidence>
<evidence type="ECO:0000313" key="1">
    <source>
        <dbReference type="EMBL" id="KAK3050483.1"/>
    </source>
</evidence>
<reference evidence="1" key="1">
    <citation type="submission" date="2023-04" db="EMBL/GenBank/DDBJ databases">
        <title>Black Yeasts Isolated from many extreme environments.</title>
        <authorList>
            <person name="Coleine C."/>
            <person name="Stajich J.E."/>
            <person name="Selbmann L."/>
        </authorList>
    </citation>
    <scope>NUCLEOTIDE SEQUENCE</scope>
    <source>
        <strain evidence="1">CCFEE 5312</strain>
    </source>
</reference>
<dbReference type="InterPro" id="IPR042432">
    <property type="entry name" value="Coa1_fungi"/>
</dbReference>
<comment type="caution">
    <text evidence="1">The sequence shown here is derived from an EMBL/GenBank/DDBJ whole genome shotgun (WGS) entry which is preliminary data.</text>
</comment>
<dbReference type="GO" id="GO:0033617">
    <property type="term" value="P:mitochondrial respiratory chain complex IV assembly"/>
    <property type="evidence" value="ECO:0007669"/>
    <property type="project" value="InterPro"/>
</dbReference>